<sequence>GQVRDKQELQEISQGQIPEGKAPSPQPEA</sequence>
<feature type="region of interest" description="Disordered" evidence="1">
    <location>
        <begin position="1"/>
        <end position="29"/>
    </location>
</feature>
<proteinExistence type="predicted"/>
<dbReference type="EMBL" id="BARW01021038">
    <property type="protein sequence ID" value="GAI98677.1"/>
    <property type="molecule type" value="Genomic_DNA"/>
</dbReference>
<protein>
    <submittedName>
        <fullName evidence="2">Uncharacterized protein</fullName>
    </submittedName>
</protein>
<gene>
    <name evidence="2" type="ORF">S12H4_35425</name>
</gene>
<reference evidence="2" key="1">
    <citation type="journal article" date="2014" name="Front. Microbiol.">
        <title>High frequency of phylogenetically diverse reductive dehalogenase-homologous genes in deep subseafloor sedimentary metagenomes.</title>
        <authorList>
            <person name="Kawai M."/>
            <person name="Futagami T."/>
            <person name="Toyoda A."/>
            <person name="Takaki Y."/>
            <person name="Nishi S."/>
            <person name="Hori S."/>
            <person name="Arai W."/>
            <person name="Tsubouchi T."/>
            <person name="Morono Y."/>
            <person name="Uchiyama I."/>
            <person name="Ito T."/>
            <person name="Fujiyama A."/>
            <person name="Inagaki F."/>
            <person name="Takami H."/>
        </authorList>
    </citation>
    <scope>NUCLEOTIDE SEQUENCE</scope>
    <source>
        <strain evidence="2">Expedition CK06-06</strain>
    </source>
</reference>
<accession>X1T037</accession>
<comment type="caution">
    <text evidence="2">The sequence shown here is derived from an EMBL/GenBank/DDBJ whole genome shotgun (WGS) entry which is preliminary data.</text>
</comment>
<evidence type="ECO:0000256" key="1">
    <source>
        <dbReference type="SAM" id="MobiDB-lite"/>
    </source>
</evidence>
<feature type="non-terminal residue" evidence="2">
    <location>
        <position position="1"/>
    </location>
</feature>
<evidence type="ECO:0000313" key="2">
    <source>
        <dbReference type="EMBL" id="GAI98677.1"/>
    </source>
</evidence>
<organism evidence="2">
    <name type="scientific">marine sediment metagenome</name>
    <dbReference type="NCBI Taxonomy" id="412755"/>
    <lineage>
        <taxon>unclassified sequences</taxon>
        <taxon>metagenomes</taxon>
        <taxon>ecological metagenomes</taxon>
    </lineage>
</organism>
<name>X1T037_9ZZZZ</name>
<dbReference type="AlphaFoldDB" id="X1T037"/>